<proteinExistence type="predicted"/>
<accession>A0A6G8S7X3</accession>
<dbReference type="InterPro" id="IPR036430">
    <property type="entry name" value="RNase_T2-like_sf"/>
</dbReference>
<evidence type="ECO:0000313" key="1">
    <source>
        <dbReference type="EMBL" id="QIO10295.1"/>
    </source>
</evidence>
<protein>
    <submittedName>
        <fullName evidence="1">Ribonuclease I</fullName>
    </submittedName>
</protein>
<dbReference type="GO" id="GO:0003723">
    <property type="term" value="F:RNA binding"/>
    <property type="evidence" value="ECO:0007669"/>
    <property type="project" value="InterPro"/>
</dbReference>
<reference evidence="1 2" key="1">
    <citation type="submission" date="2020-03" db="EMBL/GenBank/DDBJ databases">
        <authorList>
            <person name="Zhu W."/>
        </authorList>
    </citation>
    <scope>NUCLEOTIDE SEQUENCE [LARGE SCALE GENOMIC DNA]</scope>
    <source>
        <strain evidence="1 2">185</strain>
    </source>
</reference>
<dbReference type="Proteomes" id="UP000501939">
    <property type="component" value="Chromosome"/>
</dbReference>
<dbReference type="EMBL" id="CP049916">
    <property type="protein sequence ID" value="QIO10295.1"/>
    <property type="molecule type" value="Genomic_DNA"/>
</dbReference>
<dbReference type="Gene3D" id="3.90.730.10">
    <property type="entry name" value="Ribonuclease T2-like"/>
    <property type="match status" value="1"/>
</dbReference>
<dbReference type="KEGG" id="alj:G8D99_02160"/>
<gene>
    <name evidence="1" type="ORF">G8D99_02160</name>
</gene>
<dbReference type="SUPFAM" id="SSF55895">
    <property type="entry name" value="Ribonuclease Rh-like"/>
    <property type="match status" value="1"/>
</dbReference>
<organism evidence="1 2">
    <name type="scientific">Acinetobacter lanii</name>
    <dbReference type="NCBI Taxonomy" id="2715163"/>
    <lineage>
        <taxon>Bacteria</taxon>
        <taxon>Pseudomonadati</taxon>
        <taxon>Pseudomonadota</taxon>
        <taxon>Gammaproteobacteria</taxon>
        <taxon>Moraxellales</taxon>
        <taxon>Moraxellaceae</taxon>
        <taxon>Acinetobacter</taxon>
    </lineage>
</organism>
<dbReference type="GO" id="GO:0033897">
    <property type="term" value="F:ribonuclease T2 activity"/>
    <property type="evidence" value="ECO:0007669"/>
    <property type="project" value="InterPro"/>
</dbReference>
<sequence length="196" mass="21828">MPIAQSIAAPVGLQGYVMQVQMTPAVCSLDTSKKKQRKCLEGYSLTITGLIPETTQQHCNTTTSPNLSPLQDKVVARVMPDENARNRLWYGIGGCTGLTASQYFRDIINKADKLKIPTDLTGVENKFVQLNTLKSQFLKLNPNMHRESIRFICQNSGKTTLLTGIQICYKTNGLYKQCSSQVLSNCPNHFYIKGSY</sequence>
<name>A0A6G8S7X3_9GAMM</name>
<dbReference type="AlphaFoldDB" id="A0A6G8S7X3"/>
<keyword evidence="2" id="KW-1185">Reference proteome</keyword>
<evidence type="ECO:0000313" key="2">
    <source>
        <dbReference type="Proteomes" id="UP000501939"/>
    </source>
</evidence>